<dbReference type="InterPro" id="IPR036097">
    <property type="entry name" value="HisK_dim/P_sf"/>
</dbReference>
<evidence type="ECO:0000256" key="3">
    <source>
        <dbReference type="ARBA" id="ARBA00012438"/>
    </source>
</evidence>
<dbReference type="PANTHER" id="PTHR42878">
    <property type="entry name" value="TWO-COMPONENT HISTIDINE KINASE"/>
    <property type="match status" value="1"/>
</dbReference>
<evidence type="ECO:0000259" key="9">
    <source>
        <dbReference type="PROSITE" id="PS50109"/>
    </source>
</evidence>
<dbReference type="Gene3D" id="1.10.287.130">
    <property type="match status" value="1"/>
</dbReference>
<dbReference type="CDD" id="cd00075">
    <property type="entry name" value="HATPase"/>
    <property type="match status" value="1"/>
</dbReference>
<dbReference type="EC" id="2.7.13.3" evidence="3"/>
<dbReference type="InterPro" id="IPR036890">
    <property type="entry name" value="HATPase_C_sf"/>
</dbReference>
<keyword evidence="11" id="KW-0547">Nucleotide-binding</keyword>
<dbReference type="Pfam" id="PF00672">
    <property type="entry name" value="HAMP"/>
    <property type="match status" value="1"/>
</dbReference>
<keyword evidence="8" id="KW-1133">Transmembrane helix</keyword>
<evidence type="ECO:0000256" key="7">
    <source>
        <dbReference type="ARBA" id="ARBA00023012"/>
    </source>
</evidence>
<feature type="transmembrane region" description="Helical" evidence="8">
    <location>
        <begin position="173"/>
        <end position="193"/>
    </location>
</feature>
<dbReference type="Pfam" id="PF02518">
    <property type="entry name" value="HATPase_c"/>
    <property type="match status" value="1"/>
</dbReference>
<evidence type="ECO:0000256" key="8">
    <source>
        <dbReference type="SAM" id="Phobius"/>
    </source>
</evidence>
<name>A0ABW4NMQ3_9LACT</name>
<dbReference type="InterPro" id="IPR003660">
    <property type="entry name" value="HAMP_dom"/>
</dbReference>
<evidence type="ECO:0000313" key="12">
    <source>
        <dbReference type="Proteomes" id="UP001597285"/>
    </source>
</evidence>
<evidence type="ECO:0000259" key="10">
    <source>
        <dbReference type="PROSITE" id="PS50885"/>
    </source>
</evidence>
<keyword evidence="12" id="KW-1185">Reference proteome</keyword>
<dbReference type="Gene3D" id="3.30.565.10">
    <property type="entry name" value="Histidine kinase-like ATPase, C-terminal domain"/>
    <property type="match status" value="1"/>
</dbReference>
<sequence length="604" mass="69735">MIKLNNITFRVWAVTMLIVGFCFITTNQIYGSIYQKNVENNYLSDYRASIKTTETYLEEDPQFLIDHLDKLKAHDTHVFMSIYLDGQPVSTSYNVSEQLTPSSKEILLADEKVKKAMKAGKDTEIISEHENKKNAESVFIFRMKTFEFNGQKGTLYSFGDLSFLNATQQKMNIWSLINFALYGLLAIGLFYYLQNRLGKPLNELRDIAFEYAKNDFSQQAPIHYKDEISQLALAMNKMRKSLETTGTATRQEKELLENIVTSISTGILYYNQDKTLLMSNPIGEEFLHNWYKLEGIEETAVPEVIADQIDEVIEKSEKVYYDATFNDIYFEITLVPLFDEGLENVRGVLVSLQDLTKERRLDKMRVDFINNVSHELRTPLVMIQGYSEAILDDIAETEAEKHEMASIIGEESKRMNRMVNEMLDLSRMEAGHIDLIREDVILEPFFRKLMARFNRIAGSSHVRLTLKIDPGVQTYEMDEDKMNQVFVNLINNAIRHTAMAERENREVKLWVHLDKVFDEVVMEVIDNGIGIMEEDIPYIFDRFYKADKSRTVYKTNQTGTGIGLSIVKNIIEEHGGTIEVKSVPNEETVFAMRFPYIDPNETNV</sequence>
<evidence type="ECO:0000256" key="1">
    <source>
        <dbReference type="ARBA" id="ARBA00000085"/>
    </source>
</evidence>
<feature type="transmembrane region" description="Helical" evidence="8">
    <location>
        <begin position="12"/>
        <end position="30"/>
    </location>
</feature>
<organism evidence="11 12">
    <name type="scientific">Carnobacterium antarcticum</name>
    <dbReference type="NCBI Taxonomy" id="2126436"/>
    <lineage>
        <taxon>Bacteria</taxon>
        <taxon>Bacillati</taxon>
        <taxon>Bacillota</taxon>
        <taxon>Bacilli</taxon>
        <taxon>Lactobacillales</taxon>
        <taxon>Carnobacteriaceae</taxon>
        <taxon>Carnobacterium</taxon>
    </lineage>
</organism>
<keyword evidence="6" id="KW-0418">Kinase</keyword>
<dbReference type="PRINTS" id="PR00344">
    <property type="entry name" value="BCTRLSENSOR"/>
</dbReference>
<proteinExistence type="predicted"/>
<keyword evidence="7" id="KW-0902">Two-component regulatory system</keyword>
<keyword evidence="4" id="KW-0597">Phosphoprotein</keyword>
<dbReference type="Pfam" id="PF00512">
    <property type="entry name" value="HisKA"/>
    <property type="match status" value="1"/>
</dbReference>
<keyword evidence="5" id="KW-0808">Transferase</keyword>
<dbReference type="InterPro" id="IPR050351">
    <property type="entry name" value="BphY/WalK/GraS-like"/>
</dbReference>
<dbReference type="InterPro" id="IPR005467">
    <property type="entry name" value="His_kinase_dom"/>
</dbReference>
<dbReference type="SMART" id="SM00304">
    <property type="entry name" value="HAMP"/>
    <property type="match status" value="1"/>
</dbReference>
<dbReference type="SMART" id="SM00387">
    <property type="entry name" value="HATPase_c"/>
    <property type="match status" value="1"/>
</dbReference>
<evidence type="ECO:0000256" key="4">
    <source>
        <dbReference type="ARBA" id="ARBA00022553"/>
    </source>
</evidence>
<comment type="subcellular location">
    <subcellularLocation>
        <location evidence="2">Membrane</location>
    </subcellularLocation>
</comment>
<dbReference type="PROSITE" id="PS50885">
    <property type="entry name" value="HAMP"/>
    <property type="match status" value="1"/>
</dbReference>
<reference evidence="12" key="1">
    <citation type="journal article" date="2019" name="Int. J. Syst. Evol. Microbiol.">
        <title>The Global Catalogue of Microorganisms (GCM) 10K type strain sequencing project: providing services to taxonomists for standard genome sequencing and annotation.</title>
        <authorList>
            <consortium name="The Broad Institute Genomics Platform"/>
            <consortium name="The Broad Institute Genome Sequencing Center for Infectious Disease"/>
            <person name="Wu L."/>
            <person name="Ma J."/>
        </authorList>
    </citation>
    <scope>NUCLEOTIDE SEQUENCE [LARGE SCALE GENOMIC DNA]</scope>
    <source>
        <strain evidence="12">KCTC 42143</strain>
    </source>
</reference>
<dbReference type="Proteomes" id="UP001597285">
    <property type="component" value="Unassembled WGS sequence"/>
</dbReference>
<evidence type="ECO:0000256" key="2">
    <source>
        <dbReference type="ARBA" id="ARBA00004370"/>
    </source>
</evidence>
<dbReference type="InterPro" id="IPR003594">
    <property type="entry name" value="HATPase_dom"/>
</dbReference>
<dbReference type="SMART" id="SM00388">
    <property type="entry name" value="HisKA"/>
    <property type="match status" value="1"/>
</dbReference>
<dbReference type="PANTHER" id="PTHR42878:SF3">
    <property type="entry name" value="HISTIDINE PROTEIN KINASE SAES"/>
    <property type="match status" value="1"/>
</dbReference>
<protein>
    <recommendedName>
        <fullName evidence="3">histidine kinase</fullName>
        <ecNumber evidence="3">2.7.13.3</ecNumber>
    </recommendedName>
</protein>
<dbReference type="Gene3D" id="1.10.8.500">
    <property type="entry name" value="HAMP domain in histidine kinase"/>
    <property type="match status" value="1"/>
</dbReference>
<comment type="caution">
    <text evidence="11">The sequence shown here is derived from an EMBL/GenBank/DDBJ whole genome shotgun (WGS) entry which is preliminary data.</text>
</comment>
<dbReference type="SUPFAM" id="SSF158472">
    <property type="entry name" value="HAMP domain-like"/>
    <property type="match status" value="1"/>
</dbReference>
<evidence type="ECO:0000256" key="6">
    <source>
        <dbReference type="ARBA" id="ARBA00022777"/>
    </source>
</evidence>
<feature type="domain" description="HAMP" evidence="10">
    <location>
        <begin position="195"/>
        <end position="247"/>
    </location>
</feature>
<dbReference type="GO" id="GO:0005524">
    <property type="term" value="F:ATP binding"/>
    <property type="evidence" value="ECO:0007669"/>
    <property type="project" value="UniProtKB-KW"/>
</dbReference>
<feature type="domain" description="Histidine kinase" evidence="9">
    <location>
        <begin position="371"/>
        <end position="598"/>
    </location>
</feature>
<dbReference type="SUPFAM" id="SSF47384">
    <property type="entry name" value="Homodimeric domain of signal transducing histidine kinase"/>
    <property type="match status" value="1"/>
</dbReference>
<dbReference type="CDD" id="cd00082">
    <property type="entry name" value="HisKA"/>
    <property type="match status" value="1"/>
</dbReference>
<dbReference type="SUPFAM" id="SSF55874">
    <property type="entry name" value="ATPase domain of HSP90 chaperone/DNA topoisomerase II/histidine kinase"/>
    <property type="match status" value="1"/>
</dbReference>
<comment type="catalytic activity">
    <reaction evidence="1">
        <text>ATP + protein L-histidine = ADP + protein N-phospho-L-histidine.</text>
        <dbReference type="EC" id="2.7.13.3"/>
    </reaction>
</comment>
<dbReference type="PROSITE" id="PS50109">
    <property type="entry name" value="HIS_KIN"/>
    <property type="match status" value="1"/>
</dbReference>
<dbReference type="CDD" id="cd06225">
    <property type="entry name" value="HAMP"/>
    <property type="match status" value="1"/>
</dbReference>
<dbReference type="InterPro" id="IPR004358">
    <property type="entry name" value="Sig_transdc_His_kin-like_C"/>
</dbReference>
<accession>A0ABW4NMQ3</accession>
<evidence type="ECO:0000313" key="11">
    <source>
        <dbReference type="EMBL" id="MFD1799434.1"/>
    </source>
</evidence>
<keyword evidence="11" id="KW-0067">ATP-binding</keyword>
<keyword evidence="8" id="KW-0472">Membrane</keyword>
<dbReference type="Gene3D" id="3.30.450.20">
    <property type="entry name" value="PAS domain"/>
    <property type="match status" value="1"/>
</dbReference>
<gene>
    <name evidence="11" type="ORF">ACFSBK_06170</name>
</gene>
<dbReference type="RefSeq" id="WP_058918374.1">
    <property type="nucleotide sequence ID" value="NZ_JBHSQC010000025.1"/>
</dbReference>
<dbReference type="EMBL" id="JBHUFF010000013">
    <property type="protein sequence ID" value="MFD1799434.1"/>
    <property type="molecule type" value="Genomic_DNA"/>
</dbReference>
<evidence type="ECO:0000256" key="5">
    <source>
        <dbReference type="ARBA" id="ARBA00022679"/>
    </source>
</evidence>
<dbReference type="InterPro" id="IPR003661">
    <property type="entry name" value="HisK_dim/P_dom"/>
</dbReference>
<keyword evidence="8" id="KW-0812">Transmembrane</keyword>